<dbReference type="KEGG" id="ksn:43586168"/>
<feature type="compositionally biased region" description="Low complexity" evidence="3">
    <location>
        <begin position="400"/>
        <end position="417"/>
    </location>
</feature>
<feature type="region of interest" description="Disordered" evidence="3">
    <location>
        <begin position="832"/>
        <end position="943"/>
    </location>
</feature>
<dbReference type="Proteomes" id="UP000322225">
    <property type="component" value="Chromosome 13"/>
</dbReference>
<reference evidence="4" key="1">
    <citation type="submission" date="2017-08" db="EMBL/GenBank/DDBJ databases">
        <authorList>
            <person name="Cuomo C."/>
            <person name="Billmyre B."/>
            <person name="Heitman J."/>
        </authorList>
    </citation>
    <scope>NUCLEOTIDE SEQUENCE</scope>
    <source>
        <strain evidence="4">CBS 12478</strain>
    </source>
</reference>
<dbReference type="SMART" id="SM00268">
    <property type="entry name" value="ACTIN"/>
    <property type="match status" value="1"/>
</dbReference>
<reference evidence="4" key="2">
    <citation type="submission" date="2024-01" db="EMBL/GenBank/DDBJ databases">
        <title>Comparative genomics of Cryptococcus and Kwoniella reveals pathogenesis evolution and contrasting modes of karyotype evolution via chromosome fusion or intercentromeric recombination.</title>
        <authorList>
            <person name="Coelho M.A."/>
            <person name="David-Palma M."/>
            <person name="Shea T."/>
            <person name="Bowers K."/>
            <person name="McGinley-Smith S."/>
            <person name="Mohammad A.W."/>
            <person name="Gnirke A."/>
            <person name="Yurkov A.M."/>
            <person name="Nowrousian M."/>
            <person name="Sun S."/>
            <person name="Cuomo C.A."/>
            <person name="Heitman J."/>
        </authorList>
    </citation>
    <scope>NUCLEOTIDE SEQUENCE</scope>
    <source>
        <strain evidence="4">CBS 12478</strain>
    </source>
</reference>
<dbReference type="Pfam" id="PF00022">
    <property type="entry name" value="Actin"/>
    <property type="match status" value="2"/>
</dbReference>
<feature type="region of interest" description="Disordered" evidence="3">
    <location>
        <begin position="233"/>
        <end position="276"/>
    </location>
</feature>
<evidence type="ECO:0000256" key="1">
    <source>
        <dbReference type="RuleBase" id="RU000487"/>
    </source>
</evidence>
<feature type="region of interest" description="Disordered" evidence="3">
    <location>
        <begin position="779"/>
        <end position="816"/>
    </location>
</feature>
<evidence type="ECO:0000313" key="5">
    <source>
        <dbReference type="Proteomes" id="UP000322225"/>
    </source>
</evidence>
<evidence type="ECO:0000256" key="2">
    <source>
        <dbReference type="SAM" id="Coils"/>
    </source>
</evidence>
<dbReference type="PANTHER" id="PTHR11937">
    <property type="entry name" value="ACTIN"/>
    <property type="match status" value="1"/>
</dbReference>
<dbReference type="GeneID" id="43586168"/>
<dbReference type="RefSeq" id="XP_031863615.1">
    <property type="nucleotide sequence ID" value="XM_032002058.1"/>
</dbReference>
<keyword evidence="5" id="KW-1185">Reference proteome</keyword>
<dbReference type="EMBL" id="CP144063">
    <property type="protein sequence ID" value="WWD22386.1"/>
    <property type="molecule type" value="Genomic_DNA"/>
</dbReference>
<dbReference type="OrthoDB" id="7340501at2759"/>
<feature type="region of interest" description="Disordered" evidence="3">
    <location>
        <begin position="339"/>
        <end position="373"/>
    </location>
</feature>
<dbReference type="InterPro" id="IPR004000">
    <property type="entry name" value="Actin"/>
</dbReference>
<comment type="similarity">
    <text evidence="1">Belongs to the actin family.</text>
</comment>
<dbReference type="InterPro" id="IPR043129">
    <property type="entry name" value="ATPase_NBD"/>
</dbReference>
<evidence type="ECO:0000313" key="4">
    <source>
        <dbReference type="EMBL" id="WWD22386.1"/>
    </source>
</evidence>
<dbReference type="SUPFAM" id="SSF53067">
    <property type="entry name" value="Actin-like ATPase domain"/>
    <property type="match status" value="2"/>
</dbReference>
<keyword evidence="2" id="KW-0175">Coiled coil</keyword>
<feature type="coiled-coil region" evidence="2">
    <location>
        <begin position="697"/>
        <end position="733"/>
    </location>
</feature>
<accession>A0A5M6C6C8</accession>
<feature type="compositionally biased region" description="Basic and acidic residues" evidence="3">
    <location>
        <begin position="799"/>
        <end position="812"/>
    </location>
</feature>
<dbReference type="AlphaFoldDB" id="A0A5M6C6C8"/>
<organism evidence="4 5">
    <name type="scientific">Kwoniella shandongensis</name>
    <dbReference type="NCBI Taxonomy" id="1734106"/>
    <lineage>
        <taxon>Eukaryota</taxon>
        <taxon>Fungi</taxon>
        <taxon>Dikarya</taxon>
        <taxon>Basidiomycota</taxon>
        <taxon>Agaricomycotina</taxon>
        <taxon>Tremellomycetes</taxon>
        <taxon>Tremellales</taxon>
        <taxon>Cryptococcaceae</taxon>
        <taxon>Kwoniella</taxon>
    </lineage>
</organism>
<feature type="compositionally biased region" description="Basic and acidic residues" evidence="3">
    <location>
        <begin position="832"/>
        <end position="852"/>
    </location>
</feature>
<sequence>MSSDPYLDPLRSLDYRSASQIISTHPTTETVANLSRINYPHIYRLICEKADDTAILREMGLDESLSTDFIPVNVLNGCKVFILMPQVFRPHWVRLDANHCRVEEVELVPGQRLTVVQSRHRTAEYFRGIIEICWRLKCLHLLILHVRRIGGTIDFICEGQPIPSSLIVDGATLVSLPYVTSNFLSRLNSFYIESVESFIYRTEDVRLMKMERPQDEQETFETLAERIEEAFAQGSGSGSQLSGPPTPRPPALWSESSFVRRTPTPKTPSSSAAELEFDTSGGDVSAYLNSVVTNSVSRSRASQHQPVIAISPDRRILIDGQDYLSILAWAATVHGEHTDRHDYSSSLSEPSAAQGDDESAYNADESSVSDDTYFTARSEEAQQIQNLQSIRVPNSFDAMSGASSAQASSSSSPSSQSKLVYIRDTPYDAQPQPVFNYHSLEGQDPSICIDNGAHSWRAGFSSMSAPYIDRTNLIARYKDRKHGKNVLLFGQDVEADSNSRSNARTMFDGDLLTQADLLENALDYTFCKLGIDTPKIETPIVMTERLANPLFSRALTSELLFELYNAPAVTYGVDSLFAFSRQRHDDGLAISLGHQSSTVIPILGGKSIISRAKRIPWGGAHASELMLKLAQLKYPSFPLKVTAAQASFMYRETTYFATDYDEELRSMADPDKLSAATKIVQFPFTKPEVSEKSEAELAAALERRKENGRRLQEMQAKQRAEKLAAKMAELEEYRLLMSERPTMKKAEFISRLVETTPFETEAELDSWIKRTEIEIRKKQRKDLGMEEEPEEEPTFPLVDRPDSELTEDEIKEKRRQRLMKAGWEARVKLREEKRREKERVEEEKRKEAEERQTNLFGWSSKLKDEQEAVMTRIQERKKKRAQLGDRKSAASQSRMKSIANLAAEEKTTKKRKKGEDDDGFGQNDSDWAVYREIGGDDDSDAEEDDQALLDSIEIRLLQYDPAFTEEQTMIGRAEAKNKLINAFVRGGSEGKFDPEDVEQSHQLHLNVERIRVPETWFQPSMFGVDSAGVGEIAGWVLNGFEEEERRRLMQCIFVTGGAANIPNLIPKLRNVLTPILPFRAPLKIVSSLDGGDPRLEAWRGMAEWSVTEEAKAARVTRQEYDEFGGEWLKEHKWGNVPP</sequence>
<dbReference type="CDD" id="cd10211">
    <property type="entry name" value="ASKHA_NBD_Arp5"/>
    <property type="match status" value="1"/>
</dbReference>
<evidence type="ECO:0000256" key="3">
    <source>
        <dbReference type="SAM" id="MobiDB-lite"/>
    </source>
</evidence>
<proteinExistence type="inferred from homology"/>
<dbReference type="FunFam" id="3.30.420.40:FF:000058">
    <property type="entry name" value="Putative actin-related protein 5"/>
    <property type="match status" value="1"/>
</dbReference>
<protein>
    <submittedName>
        <fullName evidence="4">Uncharacterized protein</fullName>
    </submittedName>
</protein>
<feature type="region of interest" description="Disordered" evidence="3">
    <location>
        <begin position="398"/>
        <end position="417"/>
    </location>
</feature>
<name>A0A5M6C6C8_9TREE</name>
<gene>
    <name evidence="4" type="ORF">CI109_106877</name>
</gene>
<dbReference type="Gene3D" id="3.30.420.40">
    <property type="match status" value="2"/>
</dbReference>